<reference evidence="2" key="1">
    <citation type="submission" date="2024-04" db="EMBL/GenBank/DDBJ databases">
        <authorList>
            <person name="Shaw F."/>
            <person name="Minotto A."/>
        </authorList>
    </citation>
    <scope>NUCLEOTIDE SEQUENCE [LARGE SCALE GENOMIC DNA]</scope>
</reference>
<protein>
    <submittedName>
        <fullName evidence="1">Uncharacterized protein</fullName>
    </submittedName>
</protein>
<accession>A0ABP1DGP3</accession>
<organism evidence="1 2">
    <name type="scientific">Somion occarium</name>
    <dbReference type="NCBI Taxonomy" id="3059160"/>
    <lineage>
        <taxon>Eukaryota</taxon>
        <taxon>Fungi</taxon>
        <taxon>Dikarya</taxon>
        <taxon>Basidiomycota</taxon>
        <taxon>Agaricomycotina</taxon>
        <taxon>Agaricomycetes</taxon>
        <taxon>Polyporales</taxon>
        <taxon>Cerrenaceae</taxon>
        <taxon>Somion</taxon>
    </lineage>
</organism>
<gene>
    <name evidence="1" type="ORF">GFSPODELE1_LOCUS5749</name>
</gene>
<proteinExistence type="predicted"/>
<name>A0ABP1DGP3_9APHY</name>
<dbReference type="EMBL" id="OZ037947">
    <property type="protein sequence ID" value="CAL1706178.1"/>
    <property type="molecule type" value="Genomic_DNA"/>
</dbReference>
<sequence>METGVSVAAKVLDEVFKPVLEELKDLWPSHCIKDGDYLLGQIEALVKEKEEYIKNSDRFLIWVQVEQIKTLKEQLENRSKSSILRRPVPYIRESIRLRKIAEHTYKTTVNSARDMALERHLKPRQETPDADKISHKGDLGNEATSMMVSNVNDVVSGEARLVVSGDVLNGKSESIIVNNMNTATNGTAFRGSLVLCVELEVPEGSSRQGQLVISNHNTGEGGSAHVILKSPNRPDRVLKRLGTLIFPRNPAPADDSETSNEMPSLPVIRKAVMAESICSDTVSFYTACEGDSDSDSDEATVYGDSDSFDVGQYTGLEVYAAQEMDDAVE</sequence>
<evidence type="ECO:0000313" key="1">
    <source>
        <dbReference type="EMBL" id="CAL1706178.1"/>
    </source>
</evidence>
<keyword evidence="2" id="KW-1185">Reference proteome</keyword>
<dbReference type="Proteomes" id="UP001497453">
    <property type="component" value="Chromosome 4"/>
</dbReference>
<evidence type="ECO:0000313" key="2">
    <source>
        <dbReference type="Proteomes" id="UP001497453"/>
    </source>
</evidence>